<dbReference type="PANTHER" id="PTHR30006">
    <property type="entry name" value="THIAMINE-BINDING PERIPLASMIC PROTEIN-RELATED"/>
    <property type="match status" value="1"/>
</dbReference>
<organism evidence="4 5">
    <name type="scientific">Spirulina subsalsa FACHB-351</name>
    <dbReference type="NCBI Taxonomy" id="234711"/>
    <lineage>
        <taxon>Bacteria</taxon>
        <taxon>Bacillati</taxon>
        <taxon>Cyanobacteriota</taxon>
        <taxon>Cyanophyceae</taxon>
        <taxon>Spirulinales</taxon>
        <taxon>Spirulinaceae</taxon>
        <taxon>Spirulina</taxon>
    </lineage>
</organism>
<keyword evidence="5" id="KW-1185">Reference proteome</keyword>
<evidence type="ECO:0000256" key="2">
    <source>
        <dbReference type="ARBA" id="ARBA00022496"/>
    </source>
</evidence>
<accession>A0ABT3L2M6</accession>
<proteinExistence type="inferred from homology"/>
<keyword evidence="3" id="KW-0732">Signal</keyword>
<dbReference type="CDD" id="cd13542">
    <property type="entry name" value="PBP2_FutA1_ilke"/>
    <property type="match status" value="1"/>
</dbReference>
<gene>
    <name evidence="4" type="ORF">K4A83_05650</name>
</gene>
<comment type="similarity">
    <text evidence="1">Belongs to the bacterial solute-binding protein 1 family.</text>
</comment>
<dbReference type="EMBL" id="JAIHOM010000020">
    <property type="protein sequence ID" value="MCW6035758.1"/>
    <property type="molecule type" value="Genomic_DNA"/>
</dbReference>
<comment type="caution">
    <text evidence="4">The sequence shown here is derived from an EMBL/GenBank/DDBJ whole genome shotgun (WGS) entry which is preliminary data.</text>
</comment>
<name>A0ABT3L2M6_9CYAN</name>
<reference evidence="4 5" key="1">
    <citation type="submission" date="2021-08" db="EMBL/GenBank/DDBJ databases">
        <title>Draft genome sequence of Spirulina subsalsa with high tolerance to salinity and hype-accumulation of phycocyanin.</title>
        <authorList>
            <person name="Pei H."/>
            <person name="Jiang L."/>
        </authorList>
    </citation>
    <scope>NUCLEOTIDE SEQUENCE [LARGE SCALE GENOMIC DNA]</scope>
    <source>
        <strain evidence="4 5">FACHB-351</strain>
    </source>
</reference>
<keyword evidence="2" id="KW-0410">Iron transport</keyword>
<evidence type="ECO:0000256" key="3">
    <source>
        <dbReference type="ARBA" id="ARBA00022729"/>
    </source>
</evidence>
<keyword evidence="2" id="KW-0813">Transport</keyword>
<dbReference type="Pfam" id="PF13416">
    <property type="entry name" value="SBP_bac_8"/>
    <property type="match status" value="1"/>
</dbReference>
<evidence type="ECO:0000313" key="4">
    <source>
        <dbReference type="EMBL" id="MCW6035758.1"/>
    </source>
</evidence>
<keyword evidence="2" id="KW-0406">Ion transport</keyword>
<dbReference type="InterPro" id="IPR006059">
    <property type="entry name" value="SBP"/>
</dbReference>
<dbReference type="SUPFAM" id="SSF53850">
    <property type="entry name" value="Periplasmic binding protein-like II"/>
    <property type="match status" value="1"/>
</dbReference>
<dbReference type="InterPro" id="IPR026045">
    <property type="entry name" value="Ferric-bd"/>
</dbReference>
<dbReference type="Gene3D" id="3.40.190.10">
    <property type="entry name" value="Periplasmic binding protein-like II"/>
    <property type="match status" value="2"/>
</dbReference>
<evidence type="ECO:0000256" key="1">
    <source>
        <dbReference type="ARBA" id="ARBA00008520"/>
    </source>
</evidence>
<dbReference type="PANTHER" id="PTHR30006:SF15">
    <property type="entry name" value="IRON-UTILIZATION PERIPLASMIC PROTEIN"/>
    <property type="match status" value="1"/>
</dbReference>
<dbReference type="PIRSF" id="PIRSF002825">
    <property type="entry name" value="CfbpA"/>
    <property type="match status" value="1"/>
</dbReference>
<keyword evidence="2" id="KW-0408">Iron</keyword>
<sequence>MNINRRLFLFGGTAITAVVVGNLTPPTLAQTRNINLYSSRHYDTDDELYNAFKAQTGLGVNLIEAEADQLIERVKSEGANSPADVLITVDAGRLWVAEREGLLAPVDSAFLKQQIPANRRHPDGLWFGFSQRARVIFYNRDRVNPADLSTYEDLATPKWAGKILVRSSSNVYNQSLVAGLIAIHGVAKTRQWLRGFVSNFARSPEGNDTAQIRACAAGAGDIAIANSYYYARLAKSNDPVDREVVEKVGIFFPNQRDRGTHMNISGGGVFKTAPNPDAAIKFLEHLAGSLSQIYFAQGNNEYPVVPGTPIDPVVAGFGTFKQDDLNVAEYGKNQAEAVRLMDQARWI</sequence>
<dbReference type="RefSeq" id="WP_265263471.1">
    <property type="nucleotide sequence ID" value="NZ_JAIHOM010000020.1"/>
</dbReference>
<dbReference type="Proteomes" id="UP001526426">
    <property type="component" value="Unassembled WGS sequence"/>
</dbReference>
<protein>
    <submittedName>
        <fullName evidence="4">Fe(3+) ABC transporter substrate-binding protein</fullName>
    </submittedName>
</protein>
<evidence type="ECO:0000313" key="5">
    <source>
        <dbReference type="Proteomes" id="UP001526426"/>
    </source>
</evidence>